<evidence type="ECO:0000313" key="4">
    <source>
        <dbReference type="Proteomes" id="UP000001072"/>
    </source>
</evidence>
<dbReference type="Pfam" id="PF19274">
    <property type="entry name" value="PI4K_N"/>
    <property type="match status" value="1"/>
</dbReference>
<dbReference type="AlphaFoldDB" id="F4RL86"/>
<dbReference type="EMBL" id="GL883106">
    <property type="protein sequence ID" value="EGG06913.1"/>
    <property type="molecule type" value="Genomic_DNA"/>
</dbReference>
<gene>
    <name evidence="3" type="ORF">MELLADRAFT_86296</name>
</gene>
<sequence>MLEMLTLLRLSCEGEYEHEYTSVYTFHSASANLTIELTDDYAVRHDTLNDLNKAIMYWLLIVIAQAPLEMQSIFQRYLDAVSSNDALRSIGQVEMGKSVALELAKTLPPTSTVSHFPSWGNCKADLANDLARSFSSRMLYNGEATHLSSLPEVEFKSSLAEIKKNLHEINDQINSGLKKMTIEDLSSVLYKAGSHVLADSRPDLDLLFHIVSIPIKVFNVKPEVEIKLMTEVINMWAWTLRRRKGLFSSACDLINPLNQSIQFTPTDREEMKPRHNTVKRMLKPHHILLDFVLSRFQAARYQNRTLVLITSRLLKNTLSNVKHWSTHPLSRELRIRLIIFGFSLCQGSRMEDNVECNLREVCYLAGLDWFKLTPSFNFGSNRLQHESELRLLQDLLAMVIVDKPVNAHHLSSLDPGTKLNRLPGQTSATVASLCHSDRNHLFQLLLENEIIRLMAWQNPLSDVKRGKNVESIISKATGEGQSC</sequence>
<dbReference type="Proteomes" id="UP000001072">
    <property type="component" value="Unassembled WGS sequence"/>
</dbReference>
<keyword evidence="4" id="KW-1185">Reference proteome</keyword>
<protein>
    <recommendedName>
        <fullName evidence="2">PI4-kinase N-terminal domain-containing protein</fullName>
    </recommendedName>
</protein>
<dbReference type="eggNOG" id="KOG0902">
    <property type="taxonomic scope" value="Eukaryota"/>
</dbReference>
<evidence type="ECO:0000259" key="2">
    <source>
        <dbReference type="Pfam" id="PF19274"/>
    </source>
</evidence>
<reference evidence="4" key="1">
    <citation type="journal article" date="2011" name="Proc. Natl. Acad. Sci. U.S.A.">
        <title>Obligate biotrophy features unraveled by the genomic analysis of rust fungi.</title>
        <authorList>
            <person name="Duplessis S."/>
            <person name="Cuomo C.A."/>
            <person name="Lin Y.-C."/>
            <person name="Aerts A."/>
            <person name="Tisserant E."/>
            <person name="Veneault-Fourrey C."/>
            <person name="Joly D.L."/>
            <person name="Hacquard S."/>
            <person name="Amselem J."/>
            <person name="Cantarel B.L."/>
            <person name="Chiu R."/>
            <person name="Coutinho P.M."/>
            <person name="Feau N."/>
            <person name="Field M."/>
            <person name="Frey P."/>
            <person name="Gelhaye E."/>
            <person name="Goldberg J."/>
            <person name="Grabherr M.G."/>
            <person name="Kodira C.D."/>
            <person name="Kohler A."/>
            <person name="Kuees U."/>
            <person name="Lindquist E.A."/>
            <person name="Lucas S.M."/>
            <person name="Mago R."/>
            <person name="Mauceli E."/>
            <person name="Morin E."/>
            <person name="Murat C."/>
            <person name="Pangilinan J.L."/>
            <person name="Park R."/>
            <person name="Pearson M."/>
            <person name="Quesneville H."/>
            <person name="Rouhier N."/>
            <person name="Sakthikumar S."/>
            <person name="Salamov A.A."/>
            <person name="Schmutz J."/>
            <person name="Selles B."/>
            <person name="Shapiro H."/>
            <person name="Tanguay P."/>
            <person name="Tuskan G.A."/>
            <person name="Henrissat B."/>
            <person name="Van de Peer Y."/>
            <person name="Rouze P."/>
            <person name="Ellis J.G."/>
            <person name="Dodds P.N."/>
            <person name="Schein J.E."/>
            <person name="Zhong S."/>
            <person name="Hamelin R.C."/>
            <person name="Grigoriev I.V."/>
            <person name="Szabo L.J."/>
            <person name="Martin F."/>
        </authorList>
    </citation>
    <scope>NUCLEOTIDE SEQUENCE [LARGE SCALE GENOMIC DNA]</scope>
    <source>
        <strain evidence="4">98AG31 / pathotype 3-4-7</strain>
    </source>
</reference>
<comment type="similarity">
    <text evidence="1">Belongs to the PI3/PI4-kinase family. Type III PI4K subfamily.</text>
</comment>
<organism evidence="4">
    <name type="scientific">Melampsora larici-populina (strain 98AG31 / pathotype 3-4-7)</name>
    <name type="common">Poplar leaf rust fungus</name>
    <dbReference type="NCBI Taxonomy" id="747676"/>
    <lineage>
        <taxon>Eukaryota</taxon>
        <taxon>Fungi</taxon>
        <taxon>Dikarya</taxon>
        <taxon>Basidiomycota</taxon>
        <taxon>Pucciniomycotina</taxon>
        <taxon>Pucciniomycetes</taxon>
        <taxon>Pucciniales</taxon>
        <taxon>Melampsoraceae</taxon>
        <taxon>Melampsora</taxon>
    </lineage>
</organism>
<dbReference type="RefSeq" id="XP_007409873.1">
    <property type="nucleotide sequence ID" value="XM_007409811.1"/>
</dbReference>
<proteinExistence type="inferred from homology"/>
<dbReference type="InParanoid" id="F4RL86"/>
<dbReference type="VEuPathDB" id="FungiDB:MELLADRAFT_86296"/>
<accession>F4RL86</accession>
<dbReference type="KEGG" id="mlr:MELLADRAFT_86296"/>
<dbReference type="STRING" id="747676.F4RL86"/>
<dbReference type="HOGENOM" id="CLU_565083_0_0_1"/>
<dbReference type="InterPro" id="IPR045495">
    <property type="entry name" value="PI4K_N"/>
</dbReference>
<evidence type="ECO:0000313" key="3">
    <source>
        <dbReference type="EMBL" id="EGG06913.1"/>
    </source>
</evidence>
<name>F4RL86_MELLP</name>
<dbReference type="OrthoDB" id="10264149at2759"/>
<dbReference type="GeneID" id="18934138"/>
<evidence type="ECO:0000256" key="1">
    <source>
        <dbReference type="ARBA" id="ARBA00006209"/>
    </source>
</evidence>
<feature type="domain" description="PI4-kinase N-terminal" evidence="2">
    <location>
        <begin position="220"/>
        <end position="461"/>
    </location>
</feature>